<proteinExistence type="predicted"/>
<dbReference type="Proteomes" id="UP000199263">
    <property type="component" value="Unassembled WGS sequence"/>
</dbReference>
<organism evidence="1 2">
    <name type="scientific">Clostridium uliginosum</name>
    <dbReference type="NCBI Taxonomy" id="119641"/>
    <lineage>
        <taxon>Bacteria</taxon>
        <taxon>Bacillati</taxon>
        <taxon>Bacillota</taxon>
        <taxon>Clostridia</taxon>
        <taxon>Eubacteriales</taxon>
        <taxon>Clostridiaceae</taxon>
        <taxon>Clostridium</taxon>
    </lineage>
</organism>
<dbReference type="EMBL" id="FOMG01000003">
    <property type="protein sequence ID" value="SFC37997.1"/>
    <property type="molecule type" value="Genomic_DNA"/>
</dbReference>
<reference evidence="1 2" key="1">
    <citation type="submission" date="2016-10" db="EMBL/GenBank/DDBJ databases">
        <authorList>
            <person name="de Groot N.N."/>
        </authorList>
    </citation>
    <scope>NUCLEOTIDE SEQUENCE [LARGE SCALE GENOMIC DNA]</scope>
    <source>
        <strain evidence="1 2">DSM 12992</strain>
    </source>
</reference>
<name>A0A1I1INZ9_9CLOT</name>
<dbReference type="AlphaFoldDB" id="A0A1I1INZ9"/>
<dbReference type="RefSeq" id="WP_090088641.1">
    <property type="nucleotide sequence ID" value="NZ_FOMG01000003.1"/>
</dbReference>
<evidence type="ECO:0000313" key="2">
    <source>
        <dbReference type="Proteomes" id="UP000199263"/>
    </source>
</evidence>
<accession>A0A1I1INZ9</accession>
<sequence length="82" mass="9534">MENEVKNITDEYGVMVVADFTTNTKIRFKYLLSRTIGGMYVLEKQSIDLDSGEVESEIINTRCYDEVKKWCARVIMHESNYA</sequence>
<evidence type="ECO:0000313" key="1">
    <source>
        <dbReference type="EMBL" id="SFC37997.1"/>
    </source>
</evidence>
<protein>
    <submittedName>
        <fullName evidence="1">Uncharacterized protein</fullName>
    </submittedName>
</protein>
<gene>
    <name evidence="1" type="ORF">SAMN05421842_10327</name>
</gene>
<keyword evidence="2" id="KW-1185">Reference proteome</keyword>